<reference evidence="1" key="1">
    <citation type="submission" date="2022-01" db="EMBL/GenBank/DDBJ databases">
        <title>Comparative genomics reveals a dynamic genome evolution in the ectomycorrhizal milk-cap (Lactarius) mushrooms.</title>
        <authorList>
            <consortium name="DOE Joint Genome Institute"/>
            <person name="Lebreton A."/>
            <person name="Tang N."/>
            <person name="Kuo A."/>
            <person name="LaButti K."/>
            <person name="Drula E."/>
            <person name="Barry K."/>
            <person name="Clum A."/>
            <person name="Lipzen A."/>
            <person name="Mousain D."/>
            <person name="Ng V."/>
            <person name="Wang R."/>
            <person name="Wang X."/>
            <person name="Dai Y."/>
            <person name="Henrissat B."/>
            <person name="Grigoriev I.V."/>
            <person name="Guerin-Laguette A."/>
            <person name="Yu F."/>
            <person name="Martin F.M."/>
        </authorList>
    </citation>
    <scope>NUCLEOTIDE SEQUENCE</scope>
    <source>
        <strain evidence="1">QP</strain>
    </source>
</reference>
<organism evidence="1 2">
    <name type="scientific">Lactarius akahatsu</name>
    <dbReference type="NCBI Taxonomy" id="416441"/>
    <lineage>
        <taxon>Eukaryota</taxon>
        <taxon>Fungi</taxon>
        <taxon>Dikarya</taxon>
        <taxon>Basidiomycota</taxon>
        <taxon>Agaricomycotina</taxon>
        <taxon>Agaricomycetes</taxon>
        <taxon>Russulales</taxon>
        <taxon>Russulaceae</taxon>
        <taxon>Lactarius</taxon>
    </lineage>
</organism>
<dbReference type="Proteomes" id="UP001201163">
    <property type="component" value="Unassembled WGS sequence"/>
</dbReference>
<proteinExistence type="predicted"/>
<dbReference type="EMBL" id="JAKELL010000079">
    <property type="protein sequence ID" value="KAH8984101.1"/>
    <property type="molecule type" value="Genomic_DNA"/>
</dbReference>
<gene>
    <name evidence="1" type="ORF">EDB92DRAFT_1500644</name>
</gene>
<evidence type="ECO:0000313" key="2">
    <source>
        <dbReference type="Proteomes" id="UP001201163"/>
    </source>
</evidence>
<comment type="caution">
    <text evidence="1">The sequence shown here is derived from an EMBL/GenBank/DDBJ whole genome shotgun (WGS) entry which is preliminary data.</text>
</comment>
<protein>
    <submittedName>
        <fullName evidence="1">Uncharacterized protein</fullName>
    </submittedName>
</protein>
<keyword evidence="2" id="KW-1185">Reference proteome</keyword>
<evidence type="ECO:0000313" key="1">
    <source>
        <dbReference type="EMBL" id="KAH8984101.1"/>
    </source>
</evidence>
<name>A0AAD4LAQ5_9AGAM</name>
<sequence>MLKCSIPLSSSSSPQTFNAQGNQQFCLFLILGVPSPWPSHSTRHLNHHSYQVGCCDLTGLTSDTKPQFFDSCFCLVFSRLPCIYLITRFHVHAPRISPGRQIMMLIDNVMRFFSFFISPPVSPRARSPRHPHHASSTSITWAYPCGKRLTTRCAFLGQTATGKGLYQPSTAAHTVIPCKFRMFPPIPDTPTLSIVSNLQFICNAG</sequence>
<accession>A0AAD4LAQ5</accession>
<dbReference type="AlphaFoldDB" id="A0AAD4LAQ5"/>